<accession>G9WHE7</accession>
<dbReference type="HOGENOM" id="CLU_041140_1_0_9"/>
<comment type="caution">
    <text evidence="1">The sequence shown here is derived from an EMBL/GenBank/DDBJ whole genome shotgun (WGS) entry which is preliminary data.</text>
</comment>
<dbReference type="STRING" id="336988.NT96_06475"/>
<dbReference type="InterPro" id="IPR022267">
    <property type="entry name" value="Asp2"/>
</dbReference>
<gene>
    <name evidence="1" type="ORF">OKIT_1869</name>
</gene>
<dbReference type="Pfam" id="PF16929">
    <property type="entry name" value="Asp2"/>
    <property type="match status" value="1"/>
</dbReference>
<proteinExistence type="predicted"/>
<evidence type="ECO:0000313" key="1">
    <source>
        <dbReference type="EMBL" id="EHN59939.1"/>
    </source>
</evidence>
<name>G9WHE7_9LACO</name>
<dbReference type="InterPro" id="IPR029058">
    <property type="entry name" value="AB_hydrolase_fold"/>
</dbReference>
<dbReference type="RefSeq" id="WP_007747373.1">
    <property type="nucleotide sequence ID" value="NZ_CM001398.1"/>
</dbReference>
<dbReference type="PATRIC" id="fig|1045004.4.peg.1839"/>
<dbReference type="Proteomes" id="UP000004959">
    <property type="component" value="Chromosome"/>
</dbReference>
<sequence length="508" mass="57537">MNKRNKLVKVLQIGDEDWRSLLLDEKSEKIQFFFCDAQAVDLSILDEKFGIYLFTSMSSLKLLKTLFHRIAPYYVLYDAALALSKEEQRLLLSREAYAIDMSDPIKVYQLLNRDFTGGQLGAKMSVDRLDIADSYTGLIHYDGHLGIELSGDFGSRFSQILTWRYDIPLGPDSDYELWPAFAVDGGVQIKLRVSMIAKGGSHIQRQVVIGQAQLQKPFLLQSHREDSFLAFSIEAQGRGHLKIGPLHYRKSRHGYGQLVVGGQRHADTKREELLFYFNPGDLKPPLNVYFSGYRSAEGFEGYGMMKALKAPFLLVADPRIEGGSFYLGSRELERNVLKQIDTALSKLGFNQQQLILSGLSMGSFGALYYGSSLHADAIIVGKPLVNIGSIAANEKMIRPGGFPTSLDILRSLTKETRLDAGQELNDRFWRRFLETDFQHTKIAIAYMLNDDYDSTAYDDLLSVLQKQHTQLISKGIPGRHNDNSPAINDWFLRQYHNILRHDFQRGAE</sequence>
<dbReference type="EMBL" id="AFVZ01000001">
    <property type="protein sequence ID" value="EHN59939.1"/>
    <property type="molecule type" value="Genomic_DNA"/>
</dbReference>
<organism evidence="1 2">
    <name type="scientific">Oenococcus kitaharae DSM 17330</name>
    <dbReference type="NCBI Taxonomy" id="1045004"/>
    <lineage>
        <taxon>Bacteria</taxon>
        <taxon>Bacillati</taxon>
        <taxon>Bacillota</taxon>
        <taxon>Bacilli</taxon>
        <taxon>Lactobacillales</taxon>
        <taxon>Lactobacillaceae</taxon>
        <taxon>Oenococcus</taxon>
    </lineage>
</organism>
<dbReference type="eggNOG" id="COG1073">
    <property type="taxonomic scope" value="Bacteria"/>
</dbReference>
<dbReference type="ESTHER" id="9lact-g9whe7">
    <property type="family name" value="Asp2"/>
</dbReference>
<protein>
    <submittedName>
        <fullName evidence="1">Asp2-like accessory secretory protein</fullName>
    </submittedName>
</protein>
<dbReference type="SUPFAM" id="SSF53474">
    <property type="entry name" value="alpha/beta-Hydrolases"/>
    <property type="match status" value="1"/>
</dbReference>
<reference evidence="1 2" key="1">
    <citation type="journal article" date="2012" name="PLoS ONE">
        <title>Functional divergence in the genus oenococcus as predicted by genome sequencing of the newly-described species, Oenococcus kitaharae.</title>
        <authorList>
            <person name="Borneman A.R."/>
            <person name="McCarthy J.M."/>
            <person name="Chambers P.J."/>
            <person name="Bartowsky E.J."/>
        </authorList>
    </citation>
    <scope>NUCLEOTIDE SEQUENCE [LARGE SCALE GENOMIC DNA]</scope>
    <source>
        <strain evidence="2">DSM17330</strain>
    </source>
</reference>
<dbReference type="GO" id="GO:0015031">
    <property type="term" value="P:protein transport"/>
    <property type="evidence" value="ECO:0007669"/>
    <property type="project" value="InterPro"/>
</dbReference>
<keyword evidence="2" id="KW-1185">Reference proteome</keyword>
<dbReference type="NCBIfam" id="TIGR03712">
    <property type="entry name" value="acc_sec_asp2"/>
    <property type="match status" value="1"/>
</dbReference>
<dbReference type="AlphaFoldDB" id="G9WHE7"/>
<evidence type="ECO:0000313" key="2">
    <source>
        <dbReference type="Proteomes" id="UP000004959"/>
    </source>
</evidence>